<keyword evidence="4" id="KW-0503">Monooxygenase</keyword>
<dbReference type="InterPro" id="IPR051260">
    <property type="entry name" value="Diverse_substr_monoxygenases"/>
</dbReference>
<dbReference type="NCBIfam" id="TIGR03571">
    <property type="entry name" value="lucif_BA3436"/>
    <property type="match status" value="1"/>
</dbReference>
<dbReference type="GO" id="GO:0004497">
    <property type="term" value="F:monooxygenase activity"/>
    <property type="evidence" value="ECO:0007669"/>
    <property type="project" value="UniProtKB-KW"/>
</dbReference>
<evidence type="ECO:0000259" key="6">
    <source>
        <dbReference type="Pfam" id="PF00296"/>
    </source>
</evidence>
<comment type="caution">
    <text evidence="7">The sequence shown here is derived from an EMBL/GenBank/DDBJ whole genome shotgun (WGS) entry which is preliminary data.</text>
</comment>
<evidence type="ECO:0000256" key="4">
    <source>
        <dbReference type="ARBA" id="ARBA00023033"/>
    </source>
</evidence>
<dbReference type="GO" id="GO:0016705">
    <property type="term" value="F:oxidoreductase activity, acting on paired donors, with incorporation or reduction of molecular oxygen"/>
    <property type="evidence" value="ECO:0007669"/>
    <property type="project" value="InterPro"/>
</dbReference>
<dbReference type="PANTHER" id="PTHR30011">
    <property type="entry name" value="ALKANESULFONATE MONOOXYGENASE-RELATED"/>
    <property type="match status" value="1"/>
</dbReference>
<sequence>MSDKTGAENARTERTYSSPFEPSGRPHTELPGWRRVFAPGSMTLGLFFPIESYRGDTPRMEHQVERAQAAEQAGFAGLYVRDILLRDPDFGDVGQIFDPWTYLAFIAGQTSEIALGSGSIVAPFYHPLILAKQAASIDRLSGGRFIMGAASGDRQREFAAFGQQVQDRGALFRETIEVMRHAHATSFRPTRWGGGALMGGDVVPKPLAAEVPLLITGTSQQDFDWIARNGHGWLTYPRALREQKFKVAQWREAVRRNVGEDTFKPFAQSLPVDLLDDPDAPATPMKFGFSLGRNKLLELLGSLHSIGVNHVIIGLKAGRRPASDVIEELGEHVVPRFPALQV</sequence>
<evidence type="ECO:0000256" key="2">
    <source>
        <dbReference type="ARBA" id="ARBA00022643"/>
    </source>
</evidence>
<dbReference type="InterPro" id="IPR011251">
    <property type="entry name" value="Luciferase-like_dom"/>
</dbReference>
<evidence type="ECO:0000256" key="5">
    <source>
        <dbReference type="SAM" id="MobiDB-lite"/>
    </source>
</evidence>
<dbReference type="SUPFAM" id="SSF51679">
    <property type="entry name" value="Bacterial luciferase-like"/>
    <property type="match status" value="1"/>
</dbReference>
<feature type="region of interest" description="Disordered" evidence="5">
    <location>
        <begin position="1"/>
        <end position="32"/>
    </location>
</feature>
<dbReference type="PANTHER" id="PTHR30011:SF16">
    <property type="entry name" value="C2H2 FINGER DOMAIN TRANSCRIPTION FACTOR (EUROFUNG)-RELATED"/>
    <property type="match status" value="1"/>
</dbReference>
<dbReference type="EMBL" id="DYXM01000142">
    <property type="protein sequence ID" value="HJE90880.1"/>
    <property type="molecule type" value="Genomic_DNA"/>
</dbReference>
<evidence type="ECO:0000313" key="7">
    <source>
        <dbReference type="EMBL" id="HJE90880.1"/>
    </source>
</evidence>
<proteinExistence type="predicted"/>
<feature type="domain" description="Luciferase-like" evidence="6">
    <location>
        <begin position="42"/>
        <end position="258"/>
    </location>
</feature>
<evidence type="ECO:0000256" key="3">
    <source>
        <dbReference type="ARBA" id="ARBA00023002"/>
    </source>
</evidence>
<evidence type="ECO:0000313" key="8">
    <source>
        <dbReference type="Proteomes" id="UP000776650"/>
    </source>
</evidence>
<reference evidence="7" key="2">
    <citation type="submission" date="2021-09" db="EMBL/GenBank/DDBJ databases">
        <authorList>
            <person name="Gilroy R."/>
        </authorList>
    </citation>
    <scope>NUCLEOTIDE SEQUENCE</scope>
    <source>
        <strain evidence="7">ChiGjej1B1-18357</strain>
    </source>
</reference>
<keyword evidence="2" id="KW-0288">FMN</keyword>
<dbReference type="Pfam" id="PF00296">
    <property type="entry name" value="Bac_luciferase"/>
    <property type="match status" value="1"/>
</dbReference>
<keyword evidence="3" id="KW-0560">Oxidoreductase</keyword>
<dbReference type="Proteomes" id="UP000776650">
    <property type="component" value="Unassembled WGS sequence"/>
</dbReference>
<organism evidence="7 8">
    <name type="scientific">Dietzia timorensis</name>
    <dbReference type="NCBI Taxonomy" id="499555"/>
    <lineage>
        <taxon>Bacteria</taxon>
        <taxon>Bacillati</taxon>
        <taxon>Actinomycetota</taxon>
        <taxon>Actinomycetes</taxon>
        <taxon>Mycobacteriales</taxon>
        <taxon>Dietziaceae</taxon>
        <taxon>Dietzia</taxon>
    </lineage>
</organism>
<keyword evidence="1" id="KW-0285">Flavoprotein</keyword>
<protein>
    <submittedName>
        <fullName evidence="7">LLM class oxidoreductase</fullName>
    </submittedName>
</protein>
<feature type="compositionally biased region" description="Basic and acidic residues" evidence="5">
    <location>
        <begin position="1"/>
        <end position="14"/>
    </location>
</feature>
<gene>
    <name evidence="7" type="ORF">K8V11_07720</name>
</gene>
<dbReference type="Gene3D" id="3.20.20.30">
    <property type="entry name" value="Luciferase-like domain"/>
    <property type="match status" value="1"/>
</dbReference>
<reference evidence="7" key="1">
    <citation type="journal article" date="2021" name="PeerJ">
        <title>Extensive microbial diversity within the chicken gut microbiome revealed by metagenomics and culture.</title>
        <authorList>
            <person name="Gilroy R."/>
            <person name="Ravi A."/>
            <person name="Getino M."/>
            <person name="Pursley I."/>
            <person name="Horton D.L."/>
            <person name="Alikhan N.F."/>
            <person name="Baker D."/>
            <person name="Gharbi K."/>
            <person name="Hall N."/>
            <person name="Watson M."/>
            <person name="Adriaenssens E.M."/>
            <person name="Foster-Nyarko E."/>
            <person name="Jarju S."/>
            <person name="Secka A."/>
            <person name="Antonio M."/>
            <person name="Oren A."/>
            <person name="Chaudhuri R.R."/>
            <person name="La Ragione R."/>
            <person name="Hildebrand F."/>
            <person name="Pallen M.J."/>
        </authorList>
    </citation>
    <scope>NUCLEOTIDE SEQUENCE</scope>
    <source>
        <strain evidence="7">ChiGjej1B1-18357</strain>
    </source>
</reference>
<dbReference type="InterPro" id="IPR020020">
    <property type="entry name" value="Luciferase-type_oxidoreductase"/>
</dbReference>
<name>A0A921F3R8_9ACTN</name>
<evidence type="ECO:0000256" key="1">
    <source>
        <dbReference type="ARBA" id="ARBA00022630"/>
    </source>
</evidence>
<accession>A0A921F3R8</accession>
<dbReference type="RefSeq" id="WP_303912312.1">
    <property type="nucleotide sequence ID" value="NZ_DYXM01000142.1"/>
</dbReference>
<dbReference type="AlphaFoldDB" id="A0A921F3R8"/>
<dbReference type="InterPro" id="IPR036661">
    <property type="entry name" value="Luciferase-like_sf"/>
</dbReference>